<protein>
    <recommendedName>
        <fullName evidence="7 8">Ribonuclease P protein component</fullName>
        <shortName evidence="7">RNase P protein</shortName>
        <shortName evidence="7">RNaseP protein</shortName>
        <ecNumber evidence="7 8">3.1.26.5</ecNumber>
    </recommendedName>
    <alternativeName>
        <fullName evidence="7">Protein C5</fullName>
    </alternativeName>
</protein>
<dbReference type="PROSITE" id="PS00648">
    <property type="entry name" value="RIBONUCLEASE_P"/>
    <property type="match status" value="1"/>
</dbReference>
<dbReference type="GO" id="GO:0001682">
    <property type="term" value="P:tRNA 5'-leader removal"/>
    <property type="evidence" value="ECO:0007669"/>
    <property type="project" value="UniProtKB-UniRule"/>
</dbReference>
<dbReference type="InterPro" id="IPR000100">
    <property type="entry name" value="RNase_P"/>
</dbReference>
<keyword evidence="6 7" id="KW-0694">RNA-binding</keyword>
<name>A0A1I2VMY3_9FIRM</name>
<dbReference type="EC" id="3.1.26.5" evidence="7 8"/>
<proteinExistence type="inferred from homology"/>
<comment type="catalytic activity">
    <reaction evidence="7">
        <text>Endonucleolytic cleavage of RNA, removing 5'-extranucleotides from tRNA precursor.</text>
        <dbReference type="EC" id="3.1.26.5"/>
    </reaction>
</comment>
<evidence type="ECO:0000313" key="10">
    <source>
        <dbReference type="Proteomes" id="UP000199337"/>
    </source>
</evidence>
<evidence type="ECO:0000256" key="5">
    <source>
        <dbReference type="ARBA" id="ARBA00022801"/>
    </source>
</evidence>
<dbReference type="GO" id="GO:0004526">
    <property type="term" value="F:ribonuclease P activity"/>
    <property type="evidence" value="ECO:0007669"/>
    <property type="project" value="UniProtKB-UniRule"/>
</dbReference>
<sequence length="115" mass="13633">MKKKYLLRKNKEYRKVYNKGISLANRHAVIFAMENHLGYSRFGYSVSKKIGKAVVRNKVRRRLKDVCKRCENKLASGYDYIIIARKGIEKLEFNSVRDTMENLVYRINKKTARKN</sequence>
<keyword evidence="5 7" id="KW-0378">Hydrolase</keyword>
<gene>
    <name evidence="7" type="primary">rnpA</name>
    <name evidence="9" type="ORF">SAMN05660649_03115</name>
</gene>
<comment type="similarity">
    <text evidence="7">Belongs to the RnpA family.</text>
</comment>
<evidence type="ECO:0000256" key="3">
    <source>
        <dbReference type="ARBA" id="ARBA00022722"/>
    </source>
</evidence>
<keyword evidence="3 7" id="KW-0540">Nuclease</keyword>
<evidence type="ECO:0000256" key="8">
    <source>
        <dbReference type="NCBIfam" id="TIGR00188"/>
    </source>
</evidence>
<dbReference type="InterPro" id="IPR020539">
    <property type="entry name" value="RNase_P_CS"/>
</dbReference>
<evidence type="ECO:0000256" key="2">
    <source>
        <dbReference type="ARBA" id="ARBA00022694"/>
    </source>
</evidence>
<dbReference type="GO" id="GO:0000049">
    <property type="term" value="F:tRNA binding"/>
    <property type="evidence" value="ECO:0007669"/>
    <property type="project" value="UniProtKB-UniRule"/>
</dbReference>
<dbReference type="Pfam" id="PF00825">
    <property type="entry name" value="Ribonuclease_P"/>
    <property type="match status" value="1"/>
</dbReference>
<dbReference type="EMBL" id="FOOX01000011">
    <property type="protein sequence ID" value="SFG90502.1"/>
    <property type="molecule type" value="Genomic_DNA"/>
</dbReference>
<evidence type="ECO:0000256" key="4">
    <source>
        <dbReference type="ARBA" id="ARBA00022759"/>
    </source>
</evidence>
<dbReference type="GO" id="GO:0030677">
    <property type="term" value="C:ribonuclease P complex"/>
    <property type="evidence" value="ECO:0007669"/>
    <property type="project" value="TreeGrafter"/>
</dbReference>
<dbReference type="Proteomes" id="UP000199337">
    <property type="component" value="Unassembled WGS sequence"/>
</dbReference>
<dbReference type="PANTHER" id="PTHR33992:SF1">
    <property type="entry name" value="RIBONUCLEASE P PROTEIN COMPONENT"/>
    <property type="match status" value="1"/>
</dbReference>
<reference evidence="10" key="1">
    <citation type="submission" date="2016-10" db="EMBL/GenBank/DDBJ databases">
        <authorList>
            <person name="Varghese N."/>
            <person name="Submissions S."/>
        </authorList>
    </citation>
    <scope>NUCLEOTIDE SEQUENCE [LARGE SCALE GENOMIC DNA]</scope>
    <source>
        <strain evidence="10">DSM 17038</strain>
    </source>
</reference>
<dbReference type="PANTHER" id="PTHR33992">
    <property type="entry name" value="RIBONUCLEASE P PROTEIN COMPONENT"/>
    <property type="match status" value="1"/>
</dbReference>
<dbReference type="HAMAP" id="MF_00227">
    <property type="entry name" value="RNase_P"/>
    <property type="match status" value="1"/>
</dbReference>
<dbReference type="SUPFAM" id="SSF54211">
    <property type="entry name" value="Ribosomal protein S5 domain 2-like"/>
    <property type="match status" value="1"/>
</dbReference>
<dbReference type="OrthoDB" id="9810867at2"/>
<accession>A0A1I2VMY3</accession>
<evidence type="ECO:0000256" key="6">
    <source>
        <dbReference type="ARBA" id="ARBA00022884"/>
    </source>
</evidence>
<dbReference type="InterPro" id="IPR020568">
    <property type="entry name" value="Ribosomal_Su5_D2-typ_SF"/>
</dbReference>
<dbReference type="GO" id="GO:0042781">
    <property type="term" value="F:3'-tRNA processing endoribonuclease activity"/>
    <property type="evidence" value="ECO:0007669"/>
    <property type="project" value="TreeGrafter"/>
</dbReference>
<organism evidence="9 10">
    <name type="scientific">Desulfotruncus arcticus DSM 17038</name>
    <dbReference type="NCBI Taxonomy" id="1121424"/>
    <lineage>
        <taxon>Bacteria</taxon>
        <taxon>Bacillati</taxon>
        <taxon>Bacillota</taxon>
        <taxon>Clostridia</taxon>
        <taxon>Eubacteriales</taxon>
        <taxon>Desulfallaceae</taxon>
        <taxon>Desulfotruncus</taxon>
    </lineage>
</organism>
<dbReference type="NCBIfam" id="TIGR00188">
    <property type="entry name" value="rnpA"/>
    <property type="match status" value="1"/>
</dbReference>
<comment type="subunit">
    <text evidence="7">Consists of a catalytic RNA component (M1 or rnpB) and a protein subunit.</text>
</comment>
<dbReference type="RefSeq" id="WP_092472295.1">
    <property type="nucleotide sequence ID" value="NZ_FOOX01000011.1"/>
</dbReference>
<comment type="function">
    <text evidence="1 7">RNaseP catalyzes the removal of the 5'-leader sequence from pre-tRNA to produce the mature 5'-terminus. It can also cleave other RNA substrates such as 4.5S RNA. The protein component plays an auxiliary but essential role in vivo by binding to the 5'-leader sequence and broadening the substrate specificity of the ribozyme.</text>
</comment>
<keyword evidence="4 7" id="KW-0255">Endonuclease</keyword>
<dbReference type="STRING" id="341036.SAMN05660649_03115"/>
<keyword evidence="10" id="KW-1185">Reference proteome</keyword>
<dbReference type="Gene3D" id="3.30.230.10">
    <property type="match status" value="1"/>
</dbReference>
<keyword evidence="2 7" id="KW-0819">tRNA processing</keyword>
<evidence type="ECO:0000256" key="7">
    <source>
        <dbReference type="HAMAP-Rule" id="MF_00227"/>
    </source>
</evidence>
<evidence type="ECO:0000313" key="9">
    <source>
        <dbReference type="EMBL" id="SFG90502.1"/>
    </source>
</evidence>
<dbReference type="AlphaFoldDB" id="A0A1I2VMY3"/>
<dbReference type="InterPro" id="IPR014721">
    <property type="entry name" value="Ribsml_uS5_D2-typ_fold_subgr"/>
</dbReference>
<evidence type="ECO:0000256" key="1">
    <source>
        <dbReference type="ARBA" id="ARBA00002663"/>
    </source>
</evidence>